<dbReference type="Gene3D" id="3.40.1190.10">
    <property type="entry name" value="Mur-like, catalytic domain"/>
    <property type="match status" value="1"/>
</dbReference>
<dbReference type="AlphaFoldDB" id="A0A1G6VW20"/>
<comment type="catalytic activity">
    <reaction evidence="2">
        <text>beta-D-GlcNAc-(1-&gt;4)-Mur2Ac(oyl-L-Ala-gamma-D-Glu-L-Lys-D-Ala-D-Ala)-di-trans,octa-cis-undecaprenyl diphosphate + ATP = beta-D-GlcNAc-(1-&gt;4)-Mur2Ac(oyl-L-Ala-gamma-D-O-P-Glu-L-Lys-D-Ala-D-Ala)-di-trans,octa-cis-undecaprenyl diphosphate + ADP</text>
        <dbReference type="Rhea" id="RHEA:59488"/>
        <dbReference type="ChEBI" id="CHEBI:30616"/>
        <dbReference type="ChEBI" id="CHEBI:60033"/>
        <dbReference type="ChEBI" id="CHEBI:143132"/>
        <dbReference type="ChEBI" id="CHEBI:456216"/>
    </reaction>
</comment>
<dbReference type="PANTHER" id="PTHR23135">
    <property type="entry name" value="MUR LIGASE FAMILY MEMBER"/>
    <property type="match status" value="1"/>
</dbReference>
<dbReference type="EC" id="6.3.5.13" evidence="2"/>
<name>A0A1G6VW20_PEPNI</name>
<dbReference type="GO" id="GO:0009252">
    <property type="term" value="P:peptidoglycan biosynthetic process"/>
    <property type="evidence" value="ECO:0007669"/>
    <property type="project" value="UniProtKB-UniRule"/>
</dbReference>
<evidence type="ECO:0000313" key="6">
    <source>
        <dbReference type="Proteomes" id="UP000198995"/>
    </source>
</evidence>
<keyword evidence="2" id="KW-0479">Metal-binding</keyword>
<keyword evidence="2" id="KW-0133">Cell shape</keyword>
<dbReference type="GO" id="GO:0005524">
    <property type="term" value="F:ATP binding"/>
    <property type="evidence" value="ECO:0007669"/>
    <property type="project" value="UniProtKB-UniRule"/>
</dbReference>
<comment type="function">
    <text evidence="2">The lipid II isoglutaminyl synthase complex catalyzes the formation of alpha-D-isoglutamine in the cell wall lipid II stem peptide. The MurT subunit catalyzes the ATP-dependent amidation of D-glutamate residue of lipid II, converting it to an isoglutamine residue.</text>
</comment>
<organism evidence="5 6">
    <name type="scientific">Peptococcus niger</name>
    <dbReference type="NCBI Taxonomy" id="2741"/>
    <lineage>
        <taxon>Bacteria</taxon>
        <taxon>Bacillati</taxon>
        <taxon>Bacillota</taxon>
        <taxon>Clostridia</taxon>
        <taxon>Eubacteriales</taxon>
        <taxon>Peptococcaceae</taxon>
        <taxon>Peptococcus</taxon>
    </lineage>
</organism>
<dbReference type="UniPathway" id="UPA00219"/>
<dbReference type="HAMAP" id="MF_02214">
    <property type="entry name" value="Lipid_II_synth_MurT"/>
    <property type="match status" value="1"/>
</dbReference>
<feature type="binding site" evidence="2">
    <location>
        <position position="225"/>
    </location>
    <ligand>
        <name>Zn(2+)</name>
        <dbReference type="ChEBI" id="CHEBI:29105"/>
    </ligand>
</feature>
<feature type="binding site" evidence="2">
    <location>
        <position position="203"/>
    </location>
    <ligand>
        <name>Zn(2+)</name>
        <dbReference type="ChEBI" id="CHEBI:29105"/>
    </ligand>
</feature>
<comment type="catalytic activity">
    <reaction evidence="2">
        <text>beta-D-GlcNAc-(1-&gt;4)-Mur2Ac(oyl-L-Ala-gamma-D-O-P-Glu-L-Lys-D-Ala-D-Ala)-di-trans,octa-cis-undecaprenyl diphosphate + NH4(+) = beta-D-GlcNAc-(1-&gt;4)-Mur2Ac(oyl-L-Ala-D-isoglutaminyl-L-Lys-D-Ala-D-Ala)-di-trans,octa-cis-undecaprenyl diphosphate + phosphate + H(+)</text>
        <dbReference type="Rhea" id="RHEA:57932"/>
        <dbReference type="ChEBI" id="CHEBI:15378"/>
        <dbReference type="ChEBI" id="CHEBI:28938"/>
        <dbReference type="ChEBI" id="CHEBI:43474"/>
        <dbReference type="ChEBI" id="CHEBI:62233"/>
        <dbReference type="ChEBI" id="CHEBI:143132"/>
    </reaction>
</comment>
<dbReference type="GO" id="GO:0140282">
    <property type="term" value="F:carbon-nitrogen ligase activity on lipid II"/>
    <property type="evidence" value="ECO:0007669"/>
    <property type="project" value="UniProtKB-UniRule"/>
</dbReference>
<dbReference type="InterPro" id="IPR043703">
    <property type="entry name" value="Lipid_II_synth_MurT"/>
</dbReference>
<dbReference type="PANTHER" id="PTHR23135:SF7">
    <property type="entry name" value="LIPID II ISOGLUTAMINYL SYNTHASE (GLUTAMINE-HYDROLYZING) SUBUNIT MURT"/>
    <property type="match status" value="1"/>
</dbReference>
<feature type="binding site" evidence="2">
    <location>
        <position position="228"/>
    </location>
    <ligand>
        <name>Zn(2+)</name>
        <dbReference type="ChEBI" id="CHEBI:29105"/>
    </ligand>
</feature>
<keyword evidence="6" id="KW-1185">Reference proteome</keyword>
<proteinExistence type="inferred from homology"/>
<comment type="catalytic activity">
    <reaction evidence="2">
        <text>beta-D-GlcNAc-(1-&gt;4)-Mur2Ac(oyl-L-Ala-gamma-D-Glu-L-Lys-D-Ala-D-Ala)-di-trans,octa-cis-undecaprenyl diphosphate + L-glutamine + ATP + H2O = beta-D-GlcNAc-(1-&gt;4)-Mur2Ac(oyl-L-Ala-D-isoglutaminyl-L-Lys-D-Ala-D-Ala)-di-trans,octa-cis-undecaprenyl diphosphate + L-glutamate + ADP + phosphate + H(+)</text>
        <dbReference type="Rhea" id="RHEA:57928"/>
        <dbReference type="ChEBI" id="CHEBI:15377"/>
        <dbReference type="ChEBI" id="CHEBI:15378"/>
        <dbReference type="ChEBI" id="CHEBI:29985"/>
        <dbReference type="ChEBI" id="CHEBI:30616"/>
        <dbReference type="ChEBI" id="CHEBI:43474"/>
        <dbReference type="ChEBI" id="CHEBI:58359"/>
        <dbReference type="ChEBI" id="CHEBI:60033"/>
        <dbReference type="ChEBI" id="CHEBI:62233"/>
        <dbReference type="ChEBI" id="CHEBI:456216"/>
        <dbReference type="EC" id="6.3.5.13"/>
    </reaction>
</comment>
<comment type="pathway">
    <text evidence="1 2">Cell wall biogenesis; peptidoglycan biosynthesis.</text>
</comment>
<reference evidence="5 6" key="1">
    <citation type="submission" date="2016-10" db="EMBL/GenBank/DDBJ databases">
        <authorList>
            <person name="de Groot N.N."/>
        </authorList>
    </citation>
    <scope>NUCLEOTIDE SEQUENCE [LARGE SCALE GENOMIC DNA]</scope>
    <source>
        <strain evidence="5 6">DSM 20475</strain>
    </source>
</reference>
<sequence>MELKSNTAIFCGRMTKKALTLAGRDGSSLPGKVAQTIDADLLAKLSDGCRCILVTGTNGKTMTTALLVKALEEVYPKVLTNASGANMLQGITSAFLTLKRHERPIAVLEVDEATLPHVAEAVHPEMLVFTNIFRDQADRYGSTEGVLAHLRHGARLAPTATVIANGDLPAFADLRINNPVRYFGTCLQESLPQSASEKEDDFCPQCGAPLSYEQRTYGNLGRYACTECAFKRPPLDFVLEQVDDVSTHHGAGLINGTAVEINTGGFYNLYNALAAFSAARHFGLDAETIARGMRKVVPLAGRQENVDIDGKNATLHLIKNPVGFNQIVNLLALEKEPFSLALLLNDLPADGVDTNWVNEADFEKLVTLTSHRPILIGGRRTDVLKNRLVRAGVAPSDLSLCETMPDMCRAIAQLPTETVHILPTFTALADLRRDLAHEGYLN</sequence>
<evidence type="ECO:0000259" key="3">
    <source>
        <dbReference type="Pfam" id="PF08245"/>
    </source>
</evidence>
<dbReference type="InterPro" id="IPR013221">
    <property type="entry name" value="Mur_ligase_cen"/>
</dbReference>
<dbReference type="EMBL" id="FNAF01000004">
    <property type="protein sequence ID" value="SDD57177.1"/>
    <property type="molecule type" value="Genomic_DNA"/>
</dbReference>
<keyword evidence="2" id="KW-0547">Nucleotide-binding</keyword>
<dbReference type="Pfam" id="PF08353">
    <property type="entry name" value="MurT_C"/>
    <property type="match status" value="1"/>
</dbReference>
<dbReference type="Proteomes" id="UP000198995">
    <property type="component" value="Unassembled WGS sequence"/>
</dbReference>
<comment type="subunit">
    <text evidence="2">Forms a heterodimer with GatD.</text>
</comment>
<keyword evidence="2" id="KW-0961">Cell wall biogenesis/degradation</keyword>
<evidence type="ECO:0000313" key="5">
    <source>
        <dbReference type="EMBL" id="SDD57177.1"/>
    </source>
</evidence>
<evidence type="ECO:0000256" key="2">
    <source>
        <dbReference type="HAMAP-Rule" id="MF_02214"/>
    </source>
</evidence>
<dbReference type="SUPFAM" id="SSF53623">
    <property type="entry name" value="MurD-like peptide ligases, catalytic domain"/>
    <property type="match status" value="1"/>
</dbReference>
<keyword evidence="2" id="KW-0573">Peptidoglycan synthesis</keyword>
<dbReference type="STRING" id="2741.SAMN04489866_104142"/>
<gene>
    <name evidence="2" type="primary">murT</name>
    <name evidence="5" type="ORF">SAMN04489866_104142</name>
</gene>
<dbReference type="GO" id="GO:0008360">
    <property type="term" value="P:regulation of cell shape"/>
    <property type="evidence" value="ECO:0007669"/>
    <property type="project" value="UniProtKB-KW"/>
</dbReference>
<evidence type="ECO:0000259" key="4">
    <source>
        <dbReference type="Pfam" id="PF08353"/>
    </source>
</evidence>
<dbReference type="InterPro" id="IPR036565">
    <property type="entry name" value="Mur-like_cat_sf"/>
</dbReference>
<comment type="similarity">
    <text evidence="2">Belongs to the MurCDEF family. MurT subfamily.</text>
</comment>
<feature type="active site" evidence="2">
    <location>
        <position position="353"/>
    </location>
</feature>
<dbReference type="Pfam" id="PF08245">
    <property type="entry name" value="Mur_ligase_M"/>
    <property type="match status" value="1"/>
</dbReference>
<dbReference type="RefSeq" id="WP_091791603.1">
    <property type="nucleotide sequence ID" value="NZ_FNAF01000004.1"/>
</dbReference>
<dbReference type="GO" id="GO:0008270">
    <property type="term" value="F:zinc ion binding"/>
    <property type="evidence" value="ECO:0007669"/>
    <property type="project" value="UniProtKB-UniRule"/>
</dbReference>
<keyword evidence="2 5" id="KW-0436">Ligase</keyword>
<dbReference type="GO" id="GO:0071555">
    <property type="term" value="P:cell wall organization"/>
    <property type="evidence" value="ECO:0007669"/>
    <property type="project" value="UniProtKB-KW"/>
</dbReference>
<dbReference type="InterPro" id="IPR013564">
    <property type="entry name" value="MurT_C"/>
</dbReference>
<dbReference type="GO" id="GO:0016881">
    <property type="term" value="F:acid-amino acid ligase activity"/>
    <property type="evidence" value="ECO:0007669"/>
    <property type="project" value="InterPro"/>
</dbReference>
<protein>
    <recommendedName>
        <fullName evidence="2">Lipid II isoglutaminyl synthase (glutamine-hydrolyzing) subunit MurT</fullName>
        <ecNumber evidence="2">6.3.5.13</ecNumber>
    </recommendedName>
</protein>
<accession>A0A1G6VW20</accession>
<feature type="domain" description="Lipid II isoglutaminyl synthase (glutamine-hydrolyzing) subunit MurT C-terminal" evidence="4">
    <location>
        <begin position="317"/>
        <end position="428"/>
    </location>
</feature>
<keyword evidence="2" id="KW-0067">ATP-binding</keyword>
<evidence type="ECO:0000256" key="1">
    <source>
        <dbReference type="ARBA" id="ARBA00004752"/>
    </source>
</evidence>
<feature type="domain" description="Mur ligase central" evidence="3">
    <location>
        <begin position="54"/>
        <end position="175"/>
    </location>
</feature>
<dbReference type="OrthoDB" id="9803907at2"/>
<keyword evidence="2" id="KW-0862">Zinc</keyword>
<feature type="binding site" evidence="2">
    <location>
        <position position="206"/>
    </location>
    <ligand>
        <name>Zn(2+)</name>
        <dbReference type="ChEBI" id="CHEBI:29105"/>
    </ligand>
</feature>